<keyword evidence="2" id="KW-1185">Reference proteome</keyword>
<proteinExistence type="predicted"/>
<feature type="non-terminal residue" evidence="1">
    <location>
        <position position="126"/>
    </location>
</feature>
<organism evidence="1 2">
    <name type="scientific">Gigaspora margarita</name>
    <dbReference type="NCBI Taxonomy" id="4874"/>
    <lineage>
        <taxon>Eukaryota</taxon>
        <taxon>Fungi</taxon>
        <taxon>Fungi incertae sedis</taxon>
        <taxon>Mucoromycota</taxon>
        <taxon>Glomeromycotina</taxon>
        <taxon>Glomeromycetes</taxon>
        <taxon>Diversisporales</taxon>
        <taxon>Gigasporaceae</taxon>
        <taxon>Gigaspora</taxon>
    </lineage>
</organism>
<gene>
    <name evidence="1" type="ORF">GMARGA_LOCUS19692</name>
</gene>
<dbReference type="EMBL" id="CAJVQB010016619">
    <property type="protein sequence ID" value="CAG8780743.1"/>
    <property type="molecule type" value="Genomic_DNA"/>
</dbReference>
<name>A0ABN7VKI2_GIGMA</name>
<evidence type="ECO:0000313" key="1">
    <source>
        <dbReference type="EMBL" id="CAG8780743.1"/>
    </source>
</evidence>
<sequence length="126" mass="14703">MNIAEREENFLAYSTNKKYKGYWLSAAEEKKKGSGIGILIEEQWKKHIGAVKRVSEYMIEITLFLKQMELVIIGVYMSPNDKIAVKKLQQKIVEVVFKRKNQMQIAIMGDFNHIVDNVLDRMHTQI</sequence>
<accession>A0ABN7VKI2</accession>
<dbReference type="SUPFAM" id="SSF56219">
    <property type="entry name" value="DNase I-like"/>
    <property type="match status" value="1"/>
</dbReference>
<protein>
    <submittedName>
        <fullName evidence="1">25720_t:CDS:1</fullName>
    </submittedName>
</protein>
<comment type="caution">
    <text evidence="1">The sequence shown here is derived from an EMBL/GenBank/DDBJ whole genome shotgun (WGS) entry which is preliminary data.</text>
</comment>
<dbReference type="Gene3D" id="3.60.10.10">
    <property type="entry name" value="Endonuclease/exonuclease/phosphatase"/>
    <property type="match status" value="1"/>
</dbReference>
<reference evidence="1 2" key="1">
    <citation type="submission" date="2021-06" db="EMBL/GenBank/DDBJ databases">
        <authorList>
            <person name="Kallberg Y."/>
            <person name="Tangrot J."/>
            <person name="Rosling A."/>
        </authorList>
    </citation>
    <scope>NUCLEOTIDE SEQUENCE [LARGE SCALE GENOMIC DNA]</scope>
    <source>
        <strain evidence="1 2">120-4 pot B 10/14</strain>
    </source>
</reference>
<evidence type="ECO:0000313" key="2">
    <source>
        <dbReference type="Proteomes" id="UP000789901"/>
    </source>
</evidence>
<dbReference type="InterPro" id="IPR036691">
    <property type="entry name" value="Endo/exonu/phosph_ase_sf"/>
</dbReference>
<dbReference type="Proteomes" id="UP000789901">
    <property type="component" value="Unassembled WGS sequence"/>
</dbReference>